<evidence type="ECO:0000256" key="1">
    <source>
        <dbReference type="SAM" id="Phobius"/>
    </source>
</evidence>
<dbReference type="RefSeq" id="WP_147141835.1">
    <property type="nucleotide sequence ID" value="NZ_BJXA01000094.1"/>
</dbReference>
<organism evidence="2 3">
    <name type="scientific">Nocardia ninae NBRC 108245</name>
    <dbReference type="NCBI Taxonomy" id="1210091"/>
    <lineage>
        <taxon>Bacteria</taxon>
        <taxon>Bacillati</taxon>
        <taxon>Actinomycetota</taxon>
        <taxon>Actinomycetes</taxon>
        <taxon>Mycobacteriales</taxon>
        <taxon>Nocardiaceae</taxon>
        <taxon>Nocardia</taxon>
    </lineage>
</organism>
<comment type="caution">
    <text evidence="2">The sequence shown here is derived from an EMBL/GenBank/DDBJ whole genome shotgun (WGS) entry which is preliminary data.</text>
</comment>
<evidence type="ECO:0000313" key="2">
    <source>
        <dbReference type="EMBL" id="GEM43349.1"/>
    </source>
</evidence>
<feature type="transmembrane region" description="Helical" evidence="1">
    <location>
        <begin position="88"/>
        <end position="109"/>
    </location>
</feature>
<sequence>MVESPPAAMIIRVECYDANRTRVRGFRDPRFRVEVSYSEDYDRFFRSGGSVELEQAVRAALADQAGPKRTRIDHVERRRDSRVGVDQLVLIGGALGGLGGVAQILKIIFARHSGKLVKFGPDGTPQEVVGLSAKEITHLLERTAGLPPGVSEQESTRNWLGCVVARIRGRAPGPRLNHL</sequence>
<keyword evidence="1" id="KW-0472">Membrane</keyword>
<protein>
    <submittedName>
        <fullName evidence="2">Uncharacterized protein</fullName>
    </submittedName>
</protein>
<dbReference type="EMBL" id="BJXA01000094">
    <property type="protein sequence ID" value="GEM43349.1"/>
    <property type="molecule type" value="Genomic_DNA"/>
</dbReference>
<proteinExistence type="predicted"/>
<dbReference type="AlphaFoldDB" id="A0A511MRZ6"/>
<keyword evidence="1" id="KW-0812">Transmembrane</keyword>
<accession>A0A511MRZ6</accession>
<dbReference type="Proteomes" id="UP000321424">
    <property type="component" value="Unassembled WGS sequence"/>
</dbReference>
<keyword evidence="1" id="KW-1133">Transmembrane helix</keyword>
<reference evidence="2 3" key="1">
    <citation type="submission" date="2019-07" db="EMBL/GenBank/DDBJ databases">
        <title>Whole genome shotgun sequence of Nocardia ninae NBRC 108245.</title>
        <authorList>
            <person name="Hosoyama A."/>
            <person name="Uohara A."/>
            <person name="Ohji S."/>
            <person name="Ichikawa N."/>
        </authorList>
    </citation>
    <scope>NUCLEOTIDE SEQUENCE [LARGE SCALE GENOMIC DNA]</scope>
    <source>
        <strain evidence="2 3">NBRC 108245</strain>
    </source>
</reference>
<evidence type="ECO:0000313" key="3">
    <source>
        <dbReference type="Proteomes" id="UP000321424"/>
    </source>
</evidence>
<keyword evidence="3" id="KW-1185">Reference proteome</keyword>
<gene>
    <name evidence="2" type="ORF">NN4_78680</name>
</gene>
<name>A0A511MRZ6_9NOCA</name>